<feature type="binding site" evidence="19">
    <location>
        <position position="38"/>
    </location>
    <ligand>
        <name>D-ribulose 5-phosphate</name>
        <dbReference type="ChEBI" id="CHEBI:58121"/>
    </ligand>
</feature>
<feature type="domain" description="GTP cyclohydrolase II" evidence="21">
    <location>
        <begin position="217"/>
        <end position="383"/>
    </location>
</feature>
<dbReference type="InterPro" id="IPR000422">
    <property type="entry name" value="DHBP_synthase_RibB"/>
</dbReference>
<keyword evidence="12 19" id="KW-0460">Magnesium</keyword>
<feature type="binding site" evidence="19">
    <location>
        <begin position="305"/>
        <end position="307"/>
    </location>
    <ligand>
        <name>GTP</name>
        <dbReference type="ChEBI" id="CHEBI:37565"/>
    </ligand>
</feature>
<dbReference type="InterPro" id="IPR036144">
    <property type="entry name" value="RibA-like_sf"/>
</dbReference>
<dbReference type="InterPro" id="IPR000926">
    <property type="entry name" value="RibA"/>
</dbReference>
<dbReference type="GO" id="GO:0009231">
    <property type="term" value="P:riboflavin biosynthetic process"/>
    <property type="evidence" value="ECO:0007669"/>
    <property type="project" value="UniProtKB-UniRule"/>
</dbReference>
<dbReference type="NCBIfam" id="NF001591">
    <property type="entry name" value="PRK00393.1"/>
    <property type="match status" value="1"/>
</dbReference>
<feature type="active site" description="Proton acceptor; for GTP cyclohydrolase activity" evidence="19">
    <location>
        <position position="339"/>
    </location>
</feature>
<feature type="binding site" evidence="19">
    <location>
        <position position="327"/>
    </location>
    <ligand>
        <name>GTP</name>
        <dbReference type="ChEBI" id="CHEBI:37565"/>
    </ligand>
</feature>
<dbReference type="InterPro" id="IPR017945">
    <property type="entry name" value="DHBP_synth_RibB-like_a/b_dom"/>
</dbReference>
<evidence type="ECO:0000256" key="12">
    <source>
        <dbReference type="ARBA" id="ARBA00022842"/>
    </source>
</evidence>
<feature type="compositionally biased region" description="Basic and acidic residues" evidence="20">
    <location>
        <begin position="414"/>
        <end position="428"/>
    </location>
</feature>
<dbReference type="HAMAP" id="MF_01283">
    <property type="entry name" value="RibBA"/>
    <property type="match status" value="1"/>
</dbReference>
<evidence type="ECO:0000313" key="22">
    <source>
        <dbReference type="EMBL" id="NNU26210.1"/>
    </source>
</evidence>
<comment type="catalytic activity">
    <reaction evidence="1 19">
        <text>D-ribulose 5-phosphate = (2S)-2-hydroxy-3-oxobutyl phosphate + formate + H(+)</text>
        <dbReference type="Rhea" id="RHEA:18457"/>
        <dbReference type="ChEBI" id="CHEBI:15378"/>
        <dbReference type="ChEBI" id="CHEBI:15740"/>
        <dbReference type="ChEBI" id="CHEBI:58121"/>
        <dbReference type="ChEBI" id="CHEBI:58830"/>
        <dbReference type="EC" id="4.1.99.12"/>
    </reaction>
</comment>
<feature type="binding site" evidence="19">
    <location>
        <position position="279"/>
    </location>
    <ligand>
        <name>Zn(2+)</name>
        <dbReference type="ChEBI" id="CHEBI:29105"/>
        <note>catalytic</note>
    </ligand>
</feature>
<dbReference type="HAMAP" id="MF_00180">
    <property type="entry name" value="RibB"/>
    <property type="match status" value="1"/>
</dbReference>
<dbReference type="FunFam" id="3.40.50.10990:FF:000001">
    <property type="entry name" value="Riboflavin biosynthesis protein RibBA"/>
    <property type="match status" value="1"/>
</dbReference>
<dbReference type="GO" id="GO:0000287">
    <property type="term" value="F:magnesium ion binding"/>
    <property type="evidence" value="ECO:0007669"/>
    <property type="project" value="UniProtKB-UniRule"/>
</dbReference>
<feature type="binding site" evidence="19">
    <location>
        <begin position="146"/>
        <end position="150"/>
    </location>
    <ligand>
        <name>D-ribulose 5-phosphate</name>
        <dbReference type="ChEBI" id="CHEBI:58121"/>
    </ligand>
</feature>
<evidence type="ECO:0000256" key="4">
    <source>
        <dbReference type="ARBA" id="ARBA00004853"/>
    </source>
</evidence>
<evidence type="ECO:0000256" key="3">
    <source>
        <dbReference type="ARBA" id="ARBA00002284"/>
    </source>
</evidence>
<comment type="function">
    <text evidence="17 19">Catalyzes the conversion of GTP to 2,5-diamino-6-ribosylamino-4(3H)-pyrimidinone 5'-phosphate (DARP), formate and pyrophosphate.</text>
</comment>
<feature type="active site" description="Nucleophile; for GTP cyclohydrolase activity" evidence="19">
    <location>
        <position position="341"/>
    </location>
</feature>
<organism evidence="22 23">
    <name type="scientific">Isoptericola sediminis</name>
    <dbReference type="NCBI Taxonomy" id="2733572"/>
    <lineage>
        <taxon>Bacteria</taxon>
        <taxon>Bacillati</taxon>
        <taxon>Actinomycetota</taxon>
        <taxon>Actinomycetes</taxon>
        <taxon>Micrococcales</taxon>
        <taxon>Promicromonosporaceae</taxon>
        <taxon>Isoptericola</taxon>
    </lineage>
</organism>
<proteinExistence type="inferred from homology"/>
<comment type="caution">
    <text evidence="22">The sequence shown here is derived from an EMBL/GenBank/DDBJ whole genome shotgun (WGS) entry which is preliminary data.</text>
</comment>
<dbReference type="SUPFAM" id="SSF142695">
    <property type="entry name" value="RibA-like"/>
    <property type="match status" value="1"/>
</dbReference>
<protein>
    <recommendedName>
        <fullName evidence="19">Riboflavin biosynthesis protein RibBA</fullName>
    </recommendedName>
    <domain>
        <recommendedName>
            <fullName evidence="19">3,4-dihydroxy-2-butanone 4-phosphate synthase</fullName>
            <shortName evidence="19">DHBP synthase</shortName>
            <ecNumber evidence="19">4.1.99.12</ecNumber>
        </recommendedName>
    </domain>
    <domain>
        <recommendedName>
            <fullName evidence="19">GTP cyclohydrolase-2</fullName>
            <ecNumber evidence="19">3.5.4.25</ecNumber>
        </recommendedName>
        <alternativeName>
            <fullName evidence="19">GTP cyclohydrolase II</fullName>
        </alternativeName>
    </domain>
</protein>
<comment type="cofactor">
    <cofactor evidence="19">
        <name>Mg(2+)</name>
        <dbReference type="ChEBI" id="CHEBI:18420"/>
    </cofactor>
    <cofactor evidence="19">
        <name>Mn(2+)</name>
        <dbReference type="ChEBI" id="CHEBI:29035"/>
    </cofactor>
    <text evidence="19">Binds 2 divalent metal cations per subunit. Magnesium or manganese.</text>
</comment>
<comment type="pathway">
    <text evidence="5 19">Cofactor biosynthesis; riboflavin biosynthesis; 2-hydroxy-3-oxobutyl phosphate from D-ribulose 5-phosphate: step 1/1.</text>
</comment>
<dbReference type="PANTHER" id="PTHR21327">
    <property type="entry name" value="GTP CYCLOHYDROLASE II-RELATED"/>
    <property type="match status" value="1"/>
</dbReference>
<dbReference type="UniPathway" id="UPA00275">
    <property type="reaction ID" value="UER00399"/>
</dbReference>
<dbReference type="NCBIfam" id="TIGR00505">
    <property type="entry name" value="ribA"/>
    <property type="match status" value="1"/>
</dbReference>
<feature type="binding site" evidence="19">
    <location>
        <position position="34"/>
    </location>
    <ligand>
        <name>Mg(2+)</name>
        <dbReference type="ChEBI" id="CHEBI:18420"/>
        <label>1</label>
    </ligand>
</feature>
<gene>
    <name evidence="19" type="primary">ribBA</name>
    <name evidence="22" type="ORF">HLI28_01450</name>
</gene>
<dbReference type="GO" id="GO:0005829">
    <property type="term" value="C:cytosol"/>
    <property type="evidence" value="ECO:0007669"/>
    <property type="project" value="TreeGrafter"/>
</dbReference>
<evidence type="ECO:0000256" key="11">
    <source>
        <dbReference type="ARBA" id="ARBA00022833"/>
    </source>
</evidence>
<dbReference type="PIRSF" id="PIRSF001259">
    <property type="entry name" value="RibA"/>
    <property type="match status" value="1"/>
</dbReference>
<evidence type="ECO:0000256" key="20">
    <source>
        <dbReference type="SAM" id="MobiDB-lite"/>
    </source>
</evidence>
<dbReference type="SUPFAM" id="SSF55821">
    <property type="entry name" value="YrdC/RibB"/>
    <property type="match status" value="1"/>
</dbReference>
<keyword evidence="10 19" id="KW-0378">Hydrolase</keyword>
<feature type="binding site" evidence="19">
    <location>
        <position position="367"/>
    </location>
    <ligand>
        <name>GTP</name>
        <dbReference type="ChEBI" id="CHEBI:37565"/>
    </ligand>
</feature>
<dbReference type="NCBIfam" id="NF006803">
    <property type="entry name" value="PRK09311.1"/>
    <property type="match status" value="1"/>
</dbReference>
<name>A0A849K1S1_9MICO</name>
<evidence type="ECO:0000256" key="6">
    <source>
        <dbReference type="ARBA" id="ARBA00005520"/>
    </source>
</evidence>
<evidence type="ECO:0000256" key="18">
    <source>
        <dbReference type="ARBA" id="ARBA00049295"/>
    </source>
</evidence>
<feature type="binding site" evidence="19">
    <location>
        <position position="282"/>
    </location>
    <ligand>
        <name>GTP</name>
        <dbReference type="ChEBI" id="CHEBI:37565"/>
    </ligand>
</feature>
<evidence type="ECO:0000256" key="5">
    <source>
        <dbReference type="ARBA" id="ARBA00004904"/>
    </source>
</evidence>
<dbReference type="InterPro" id="IPR016299">
    <property type="entry name" value="Riboflavin_synth_RibBA"/>
</dbReference>
<evidence type="ECO:0000256" key="16">
    <source>
        <dbReference type="ARBA" id="ARBA00023268"/>
    </source>
</evidence>
<dbReference type="RefSeq" id="WP_246246255.1">
    <property type="nucleotide sequence ID" value="NZ_JABFAJ010000003.1"/>
</dbReference>
<dbReference type="FunFam" id="3.90.870.10:FF:000001">
    <property type="entry name" value="Riboflavin biosynthesis protein RibBA"/>
    <property type="match status" value="1"/>
</dbReference>
<dbReference type="Proteomes" id="UP000557204">
    <property type="component" value="Unassembled WGS sequence"/>
</dbReference>
<feature type="binding site" evidence="19">
    <location>
        <position position="170"/>
    </location>
    <ligand>
        <name>D-ribulose 5-phosphate</name>
        <dbReference type="ChEBI" id="CHEBI:58121"/>
    </ligand>
</feature>
<keyword evidence="13 19" id="KW-0342">GTP-binding</keyword>
<evidence type="ECO:0000256" key="17">
    <source>
        <dbReference type="ARBA" id="ARBA00043932"/>
    </source>
</evidence>
<feature type="region of interest" description="GTP cyclohydrolase II" evidence="19">
    <location>
        <begin position="208"/>
        <end position="444"/>
    </location>
</feature>
<evidence type="ECO:0000256" key="2">
    <source>
        <dbReference type="ARBA" id="ARBA00001936"/>
    </source>
</evidence>
<dbReference type="CDD" id="cd00641">
    <property type="entry name" value="GTP_cyclohydro2"/>
    <property type="match status" value="1"/>
</dbReference>
<comment type="function">
    <text evidence="3 19">Catalyzes the conversion of D-ribulose 5-phosphate to formate and 3,4-dihydroxy-2-butanone 4-phosphate.</text>
</comment>
<dbReference type="Gene3D" id="3.40.50.10990">
    <property type="entry name" value="GTP cyclohydrolase II"/>
    <property type="match status" value="1"/>
</dbReference>
<keyword evidence="9 19" id="KW-0547">Nucleotide-binding</keyword>
<comment type="similarity">
    <text evidence="6 19">In the N-terminal section; belongs to the DHBP synthase family.</text>
</comment>
<comment type="cofactor">
    <cofactor evidence="19">
        <name>Zn(2+)</name>
        <dbReference type="ChEBI" id="CHEBI:29105"/>
    </cofactor>
    <text evidence="19">Binds 1 zinc ion per subunit.</text>
</comment>
<dbReference type="InterPro" id="IPR032677">
    <property type="entry name" value="GTP_cyclohydro_II"/>
</dbReference>
<evidence type="ECO:0000259" key="21">
    <source>
        <dbReference type="Pfam" id="PF00925"/>
    </source>
</evidence>
<dbReference type="EMBL" id="JABFAJ010000003">
    <property type="protein sequence ID" value="NNU26210.1"/>
    <property type="molecule type" value="Genomic_DNA"/>
</dbReference>
<feature type="binding site" evidence="19">
    <location>
        <begin position="261"/>
        <end position="265"/>
    </location>
    <ligand>
        <name>GTP</name>
        <dbReference type="ChEBI" id="CHEBI:37565"/>
    </ligand>
</feature>
<comment type="cofactor">
    <cofactor evidence="2">
        <name>Mn(2+)</name>
        <dbReference type="ChEBI" id="CHEBI:29035"/>
    </cofactor>
</comment>
<dbReference type="GO" id="GO:0008270">
    <property type="term" value="F:zinc ion binding"/>
    <property type="evidence" value="ECO:0007669"/>
    <property type="project" value="UniProtKB-UniRule"/>
</dbReference>
<feature type="site" description="Essential for DHBP synthase activity" evidence="19">
    <location>
        <position position="170"/>
    </location>
</feature>
<accession>A0A849K1S1</accession>
<keyword evidence="16 19" id="KW-0511">Multifunctional enzyme</keyword>
<evidence type="ECO:0000256" key="15">
    <source>
        <dbReference type="ARBA" id="ARBA00023239"/>
    </source>
</evidence>
<feature type="binding site" evidence="19">
    <location>
        <position position="277"/>
    </location>
    <ligand>
        <name>Zn(2+)</name>
        <dbReference type="ChEBI" id="CHEBI:29105"/>
        <note>catalytic</note>
    </ligand>
</feature>
<feature type="binding site" evidence="19">
    <location>
        <position position="149"/>
    </location>
    <ligand>
        <name>Mg(2+)</name>
        <dbReference type="ChEBI" id="CHEBI:18420"/>
        <label>2</label>
    </ligand>
</feature>
<evidence type="ECO:0000256" key="1">
    <source>
        <dbReference type="ARBA" id="ARBA00000141"/>
    </source>
</evidence>
<evidence type="ECO:0000256" key="8">
    <source>
        <dbReference type="ARBA" id="ARBA00022723"/>
    </source>
</evidence>
<evidence type="ECO:0000256" key="13">
    <source>
        <dbReference type="ARBA" id="ARBA00023134"/>
    </source>
</evidence>
<dbReference type="Pfam" id="PF00925">
    <property type="entry name" value="GTP_cyclohydro2"/>
    <property type="match status" value="1"/>
</dbReference>
<keyword evidence="11 19" id="KW-0862">Zinc</keyword>
<feature type="site" description="Essential for DHBP synthase activity" evidence="19">
    <location>
        <position position="132"/>
    </location>
</feature>
<feature type="binding site" evidence="19">
    <location>
        <position position="266"/>
    </location>
    <ligand>
        <name>Zn(2+)</name>
        <dbReference type="ChEBI" id="CHEBI:29105"/>
        <note>catalytic</note>
    </ligand>
</feature>
<feature type="binding site" evidence="19">
    <location>
        <begin position="33"/>
        <end position="34"/>
    </location>
    <ligand>
        <name>D-ribulose 5-phosphate</name>
        <dbReference type="ChEBI" id="CHEBI:58121"/>
    </ligand>
</feature>
<feature type="compositionally biased region" description="Polar residues" evidence="20">
    <location>
        <begin position="434"/>
        <end position="444"/>
    </location>
</feature>
<comment type="similarity">
    <text evidence="19">In the C-terminal section; belongs to the GTP cyclohydrolase II family.</text>
</comment>
<dbReference type="GO" id="GO:0030145">
    <property type="term" value="F:manganese ion binding"/>
    <property type="evidence" value="ECO:0007669"/>
    <property type="project" value="UniProtKB-UniRule"/>
</dbReference>
<dbReference type="EC" id="4.1.99.12" evidence="19"/>
<dbReference type="GO" id="GO:0008686">
    <property type="term" value="F:3,4-dihydroxy-2-butanone-4-phosphate synthase activity"/>
    <property type="evidence" value="ECO:0007669"/>
    <property type="project" value="UniProtKB-UniRule"/>
</dbReference>
<dbReference type="PANTHER" id="PTHR21327:SF18">
    <property type="entry name" value="3,4-DIHYDROXY-2-BUTANONE 4-PHOSPHATE SYNTHASE"/>
    <property type="match status" value="1"/>
</dbReference>
<feature type="region of interest" description="Disordered" evidence="20">
    <location>
        <begin position="404"/>
        <end position="444"/>
    </location>
</feature>
<feature type="region of interest" description="DHBP synthase" evidence="19">
    <location>
        <begin position="1"/>
        <end position="207"/>
    </location>
</feature>
<dbReference type="Gene3D" id="3.90.870.10">
    <property type="entry name" value="DHBP synthase"/>
    <property type="match status" value="1"/>
</dbReference>
<reference evidence="22 23" key="1">
    <citation type="submission" date="2020-05" db="EMBL/GenBank/DDBJ databases">
        <title>Genome sequence of Isoptericola sp. JC619 isolated from Chilika lagoon, India.</title>
        <authorList>
            <person name="Kumar D."/>
            <person name="Appam K."/>
            <person name="Gandham S."/>
            <person name="Uppada J."/>
            <person name="Sasikala C."/>
            <person name="Venkata Ramana C."/>
        </authorList>
    </citation>
    <scope>NUCLEOTIDE SEQUENCE [LARGE SCALE GENOMIC DNA]</scope>
    <source>
        <strain evidence="22 23">JC619</strain>
    </source>
</reference>
<comment type="catalytic activity">
    <reaction evidence="18 19">
        <text>GTP + 4 H2O = 2,5-diamino-6-hydroxy-4-(5-phosphoribosylamino)-pyrimidine + formate + 2 phosphate + 3 H(+)</text>
        <dbReference type="Rhea" id="RHEA:23704"/>
        <dbReference type="ChEBI" id="CHEBI:15377"/>
        <dbReference type="ChEBI" id="CHEBI:15378"/>
        <dbReference type="ChEBI" id="CHEBI:15740"/>
        <dbReference type="ChEBI" id="CHEBI:37565"/>
        <dbReference type="ChEBI" id="CHEBI:43474"/>
        <dbReference type="ChEBI" id="CHEBI:58614"/>
        <dbReference type="EC" id="3.5.4.25"/>
    </reaction>
</comment>
<comment type="pathway">
    <text evidence="4 19">Cofactor biosynthesis; riboflavin biosynthesis; 5-amino-6-(D-ribitylamino)uracil from GTP: step 1/4.</text>
</comment>
<dbReference type="EC" id="3.5.4.25" evidence="19"/>
<evidence type="ECO:0000256" key="9">
    <source>
        <dbReference type="ARBA" id="ARBA00022741"/>
    </source>
</evidence>
<evidence type="ECO:0000256" key="19">
    <source>
        <dbReference type="HAMAP-Rule" id="MF_01283"/>
    </source>
</evidence>
<dbReference type="GO" id="GO:0005525">
    <property type="term" value="F:GTP binding"/>
    <property type="evidence" value="ECO:0007669"/>
    <property type="project" value="UniProtKB-KW"/>
</dbReference>
<evidence type="ECO:0000256" key="7">
    <source>
        <dbReference type="ARBA" id="ARBA00022619"/>
    </source>
</evidence>
<keyword evidence="7 19" id="KW-0686">Riboflavin biosynthesis</keyword>
<keyword evidence="15 19" id="KW-0456">Lyase</keyword>
<dbReference type="HAMAP" id="MF_00179">
    <property type="entry name" value="RibA"/>
    <property type="match status" value="1"/>
</dbReference>
<evidence type="ECO:0000256" key="14">
    <source>
        <dbReference type="ARBA" id="ARBA00023211"/>
    </source>
</evidence>
<keyword evidence="23" id="KW-1185">Reference proteome</keyword>
<sequence>MSTVDPGLRERVERAVAAVAAGHAVVVVDDESRENEGDLIFAAEAATPELMGFTVRHTSGLICVAADGDTLDRLRLPLMVAENRDAFRTAYTITVDAAEGVTTGISGADRARTARVLADPDATAADLTRPGHVLPLRARAGGVLERTGHTEAAVDLARLAGRGTAGVLAEITHDDGTMMRRPALREFAAEHGLELVSVADLVAYRRVTESTVDRLAVTRLPTRHGEFTAVGYRDRVTGDEHVALVAGALADLDAGGPVLTRVHSECLTGDAFGSLRCDCGPQLDSALRAVQEAGRGVVVYMRGHEGRGIGLVAKLTAYSLQDGGQDTIDANLAQGLPVDSREYTAAAHVLRDLGVGSVRLLTNNPAKVDGLQAGGVTVAERVPLAIHPAPDNVAYLRTKRDRMGHDLPNLEPEVEPRSGTDLHPRPELEGEPMTGTTTAREVLR</sequence>
<keyword evidence="14 19" id="KW-0464">Manganese</keyword>
<dbReference type="GO" id="GO:0003935">
    <property type="term" value="F:GTP cyclohydrolase II activity"/>
    <property type="evidence" value="ECO:0007669"/>
    <property type="project" value="UniProtKB-UniRule"/>
</dbReference>
<evidence type="ECO:0000313" key="23">
    <source>
        <dbReference type="Proteomes" id="UP000557204"/>
    </source>
</evidence>
<dbReference type="Pfam" id="PF00926">
    <property type="entry name" value="DHBP_synthase"/>
    <property type="match status" value="1"/>
</dbReference>
<dbReference type="AlphaFoldDB" id="A0A849K1S1"/>
<feature type="binding site" evidence="19">
    <location>
        <position position="362"/>
    </location>
    <ligand>
        <name>GTP</name>
        <dbReference type="ChEBI" id="CHEBI:37565"/>
    </ligand>
</feature>
<feature type="binding site" evidence="19">
    <location>
        <position position="34"/>
    </location>
    <ligand>
        <name>Mg(2+)</name>
        <dbReference type="ChEBI" id="CHEBI:18420"/>
        <label>2</label>
    </ligand>
</feature>
<evidence type="ECO:0000256" key="10">
    <source>
        <dbReference type="ARBA" id="ARBA00022801"/>
    </source>
</evidence>
<keyword evidence="8 19" id="KW-0479">Metal-binding</keyword>
<dbReference type="NCBIfam" id="TIGR00506">
    <property type="entry name" value="ribB"/>
    <property type="match status" value="1"/>
</dbReference>